<organism evidence="1 2">
    <name type="scientific">Nonomuraea dietziae</name>
    <dbReference type="NCBI Taxonomy" id="65515"/>
    <lineage>
        <taxon>Bacteria</taxon>
        <taxon>Bacillati</taxon>
        <taxon>Actinomycetota</taxon>
        <taxon>Actinomycetes</taxon>
        <taxon>Streptosporangiales</taxon>
        <taxon>Streptosporangiaceae</taxon>
        <taxon>Nonomuraea</taxon>
    </lineage>
</organism>
<gene>
    <name evidence="1" type="ORF">FHR33_005930</name>
</gene>
<dbReference type="GeneID" id="95392234"/>
<protein>
    <submittedName>
        <fullName evidence="1">Uncharacterized protein</fullName>
    </submittedName>
</protein>
<accession>A0A7W5VAG7</accession>
<dbReference type="AlphaFoldDB" id="A0A7W5VAG7"/>
<dbReference type="RefSeq" id="WP_183654231.1">
    <property type="nucleotide sequence ID" value="NZ_BAAAXX010000019.1"/>
</dbReference>
<name>A0A7W5VAG7_9ACTN</name>
<evidence type="ECO:0000313" key="1">
    <source>
        <dbReference type="EMBL" id="MBB3730070.1"/>
    </source>
</evidence>
<dbReference type="Proteomes" id="UP000579945">
    <property type="component" value="Unassembled WGS sequence"/>
</dbReference>
<dbReference type="EMBL" id="JACIBV010000001">
    <property type="protein sequence ID" value="MBB3730070.1"/>
    <property type="molecule type" value="Genomic_DNA"/>
</dbReference>
<comment type="caution">
    <text evidence="1">The sequence shown here is derived from an EMBL/GenBank/DDBJ whole genome shotgun (WGS) entry which is preliminary data.</text>
</comment>
<proteinExistence type="predicted"/>
<evidence type="ECO:0000313" key="2">
    <source>
        <dbReference type="Proteomes" id="UP000579945"/>
    </source>
</evidence>
<keyword evidence="2" id="KW-1185">Reference proteome</keyword>
<sequence length="61" mass="6806">MLTVLALAIVISLACLAVPVSIWVRMLVTRRRTVAEIRSTMAAHRRTCCTHLVNTNREVTS</sequence>
<reference evidence="1 2" key="1">
    <citation type="submission" date="2020-08" db="EMBL/GenBank/DDBJ databases">
        <title>Sequencing the genomes of 1000 actinobacteria strains.</title>
        <authorList>
            <person name="Klenk H.-P."/>
        </authorList>
    </citation>
    <scope>NUCLEOTIDE SEQUENCE [LARGE SCALE GENOMIC DNA]</scope>
    <source>
        <strain evidence="1 2">DSM 44320</strain>
    </source>
</reference>